<sequence length="629" mass="68677">MPQPSAEKKRQQRNNLIAECQTAIEAEGVDPERRLELRNEIVPLSIHQIVTGISEGKWTATQTVTAFIEQAIKAHEATECLTEILFNSALKAAKELDDYFARTGKLRGPFHGVPMTFKDQYEIKGVDTTIGFTDWIDNHAKQDAELVAHARSLGGVIIAKTNVPQTMLSFECENPLWGRTTNPYNDKNTSGGSSGGEAAVLRFSGSALGMGSDIGGSLRIPTSYCGIYSLKPTDMRFSGRGALGCVPGFMGITTVYGPMARSVDDVKYVCQQFFGLRATLPAATLPPVGFRDLDFSKPLNIGYFKSDRFVRASPACQRAVQESVTALRRRGHKVEEVTPPDMAELLKLFIEISAADGYKTMLSNLKSDKQEPALFLVTLGPRLPAFVRAISNILVRLFISDTTFTRLFGASRTRSVTELWASSAARLEADSALQNHLWGEVLNSDALSPDALNLDALICPVQALPAIPHGATKTLTPLAAATLGWNIVECPVGVVPVTHVDPKKDALPADWWENTAGPVVRPAGSYAVTEVQVEPSSMLERAVYSSGRRLLQPLDDPVPVYDAQAMAGLPVGVQIVGKPWDDEKIIFVMEELDKALHQDGDEDKNKSENEKTNKKRHPFAPSASEEWKS</sequence>
<proteinExistence type="predicted"/>
<comment type="caution">
    <text evidence="5">The sequence shown here is derived from an EMBL/GenBank/DDBJ whole genome shotgun (WGS) entry which is preliminary data.</text>
</comment>
<dbReference type="SUPFAM" id="SSF75304">
    <property type="entry name" value="Amidase signature (AS) enzymes"/>
    <property type="match status" value="1"/>
</dbReference>
<feature type="active site" description="Charge relay system" evidence="1">
    <location>
        <position position="217"/>
    </location>
</feature>
<dbReference type="PIRSF" id="PIRSF001221">
    <property type="entry name" value="Amidase_fungi"/>
    <property type="match status" value="1"/>
</dbReference>
<feature type="binding site" evidence="2">
    <location>
        <begin position="214"/>
        <end position="217"/>
    </location>
    <ligand>
        <name>substrate</name>
    </ligand>
</feature>
<organism evidence="5 6">
    <name type="scientific">Rhizoctonia solani</name>
    <dbReference type="NCBI Taxonomy" id="456999"/>
    <lineage>
        <taxon>Eukaryota</taxon>
        <taxon>Fungi</taxon>
        <taxon>Dikarya</taxon>
        <taxon>Basidiomycota</taxon>
        <taxon>Agaricomycotina</taxon>
        <taxon>Agaricomycetes</taxon>
        <taxon>Cantharellales</taxon>
        <taxon>Ceratobasidiaceae</taxon>
        <taxon>Rhizoctonia</taxon>
    </lineage>
</organism>
<dbReference type="GO" id="GO:0009062">
    <property type="term" value="P:fatty acid catabolic process"/>
    <property type="evidence" value="ECO:0007669"/>
    <property type="project" value="TreeGrafter"/>
</dbReference>
<feature type="active site" description="Charge relay system" evidence="1">
    <location>
        <position position="193"/>
    </location>
</feature>
<dbReference type="PANTHER" id="PTHR45847">
    <property type="entry name" value="FATTY ACID AMIDE HYDROLASE"/>
    <property type="match status" value="1"/>
</dbReference>
<feature type="binding site" evidence="2">
    <location>
        <position position="167"/>
    </location>
    <ligand>
        <name>substrate</name>
    </ligand>
</feature>
<feature type="active site" description="Charge relay system" evidence="1">
    <location>
        <position position="118"/>
    </location>
</feature>
<evidence type="ECO:0000256" key="3">
    <source>
        <dbReference type="SAM" id="MobiDB-lite"/>
    </source>
</evidence>
<evidence type="ECO:0000259" key="4">
    <source>
        <dbReference type="Pfam" id="PF01425"/>
    </source>
</evidence>
<accession>A0A8H3BQY9</accession>
<dbReference type="Proteomes" id="UP000663861">
    <property type="component" value="Unassembled WGS sequence"/>
</dbReference>
<evidence type="ECO:0000256" key="2">
    <source>
        <dbReference type="PIRSR" id="PIRSR001221-2"/>
    </source>
</evidence>
<dbReference type="InterPro" id="IPR023631">
    <property type="entry name" value="Amidase_dom"/>
</dbReference>
<feature type="region of interest" description="Disordered" evidence="3">
    <location>
        <begin position="597"/>
        <end position="629"/>
    </location>
</feature>
<evidence type="ECO:0000256" key="1">
    <source>
        <dbReference type="PIRSR" id="PIRSR001221-1"/>
    </source>
</evidence>
<dbReference type="Pfam" id="PF01425">
    <property type="entry name" value="Amidase"/>
    <property type="match status" value="1"/>
</dbReference>
<evidence type="ECO:0000313" key="6">
    <source>
        <dbReference type="Proteomes" id="UP000663861"/>
    </source>
</evidence>
<reference evidence="5" key="1">
    <citation type="submission" date="2021-01" db="EMBL/GenBank/DDBJ databases">
        <authorList>
            <person name="Kaushik A."/>
        </authorList>
    </citation>
    <scope>NUCLEOTIDE SEQUENCE</scope>
    <source>
        <strain evidence="5">AG4-RS23</strain>
    </source>
</reference>
<dbReference type="PANTHER" id="PTHR45847:SF6">
    <property type="entry name" value="FATTY ACID AMIDE HYDROLASE"/>
    <property type="match status" value="1"/>
</dbReference>
<dbReference type="InterPro" id="IPR052096">
    <property type="entry name" value="Endocannabinoid_amidase"/>
</dbReference>
<dbReference type="GO" id="GO:0004040">
    <property type="term" value="F:amidase activity"/>
    <property type="evidence" value="ECO:0007669"/>
    <property type="project" value="TreeGrafter"/>
</dbReference>
<dbReference type="EMBL" id="CAJMWY010001272">
    <property type="protein sequence ID" value="CAE6463176.1"/>
    <property type="molecule type" value="Genomic_DNA"/>
</dbReference>
<gene>
    <name evidence="5" type="ORF">RDB_LOCUS71274</name>
</gene>
<dbReference type="AlphaFoldDB" id="A0A8H3BQY9"/>
<feature type="domain" description="Amidase" evidence="4">
    <location>
        <begin position="63"/>
        <end position="585"/>
    </location>
</feature>
<evidence type="ECO:0000313" key="5">
    <source>
        <dbReference type="EMBL" id="CAE6463176.1"/>
    </source>
</evidence>
<dbReference type="GO" id="GO:0017064">
    <property type="term" value="F:fatty acid amide hydrolase activity"/>
    <property type="evidence" value="ECO:0007669"/>
    <property type="project" value="TreeGrafter"/>
</dbReference>
<dbReference type="Gene3D" id="3.90.1300.10">
    <property type="entry name" value="Amidase signature (AS) domain"/>
    <property type="match status" value="1"/>
</dbReference>
<protein>
    <recommendedName>
        <fullName evidence="4">Amidase domain-containing protein</fullName>
    </recommendedName>
</protein>
<feature type="binding site" evidence="2">
    <location>
        <position position="193"/>
    </location>
    <ligand>
        <name>substrate</name>
    </ligand>
</feature>
<dbReference type="InterPro" id="IPR036928">
    <property type="entry name" value="AS_sf"/>
</dbReference>
<name>A0A8H3BQY9_9AGAM</name>
<feature type="compositionally biased region" description="Basic and acidic residues" evidence="3">
    <location>
        <begin position="597"/>
        <end position="612"/>
    </location>
</feature>